<keyword evidence="1" id="KW-0472">Membrane</keyword>
<keyword evidence="1" id="KW-0812">Transmembrane</keyword>
<keyword evidence="1" id="KW-1133">Transmembrane helix</keyword>
<proteinExistence type="predicted"/>
<dbReference type="Proteomes" id="UP000194266">
    <property type="component" value="Unassembled WGS sequence"/>
</dbReference>
<gene>
    <name evidence="2" type="ORF">OQI_35175</name>
</gene>
<evidence type="ECO:0000313" key="2">
    <source>
        <dbReference type="EMBL" id="OSZ56034.1"/>
    </source>
</evidence>
<feature type="transmembrane region" description="Helical" evidence="1">
    <location>
        <begin position="79"/>
        <end position="102"/>
    </location>
</feature>
<evidence type="ECO:0000256" key="1">
    <source>
        <dbReference type="SAM" id="Phobius"/>
    </source>
</evidence>
<keyword evidence="3" id="KW-1185">Reference proteome</keyword>
<reference evidence="2 3" key="1">
    <citation type="submission" date="2016-12" db="EMBL/GenBank/DDBJ databases">
        <title>Genome Mining:The Detection of Biosynthetic Gene Clusters to Aid in the Expression of Curamycin A produced by Streptomyces sp. strain CZA14.</title>
        <authorList>
            <person name="Durrell K.A."/>
            <person name="Kirby B.M."/>
            <person name="Khan W."/>
            <person name="Mthethwa T."/>
            <person name="Le Roes-Hill M."/>
        </authorList>
    </citation>
    <scope>NUCLEOTIDE SEQUENCE [LARGE SCALE GENOMIC DNA]</scope>
    <source>
        <strain evidence="2 3">CZA14</strain>
    </source>
</reference>
<organism evidence="2 3">
    <name type="scientific">Streptomyces pharetrae CZA14</name>
    <dbReference type="NCBI Taxonomy" id="1144883"/>
    <lineage>
        <taxon>Bacteria</taxon>
        <taxon>Bacillati</taxon>
        <taxon>Actinomycetota</taxon>
        <taxon>Actinomycetes</taxon>
        <taxon>Kitasatosporales</taxon>
        <taxon>Streptomycetaceae</taxon>
        <taxon>Streptomyces</taxon>
    </lineage>
</organism>
<protein>
    <submittedName>
        <fullName evidence="2">Uncharacterized protein</fullName>
    </submittedName>
</protein>
<sequence length="106" mass="11094">MGCMPDTDVPSPSAAHRTWWRAPLVASAPGLPLILLNHLWFTSHGGPGPFGGVLHWATGLLALAWVLPHRRSLRGLRIAAAGAGLACALFPPGFALLLGLAWSVST</sequence>
<comment type="caution">
    <text evidence="2">The sequence shown here is derived from an EMBL/GenBank/DDBJ whole genome shotgun (WGS) entry which is preliminary data.</text>
</comment>
<accession>A0ABX3Y8A7</accession>
<name>A0ABX3Y8A7_9ACTN</name>
<dbReference type="EMBL" id="MRYD01000360">
    <property type="protein sequence ID" value="OSZ56034.1"/>
    <property type="molecule type" value="Genomic_DNA"/>
</dbReference>
<evidence type="ECO:0000313" key="3">
    <source>
        <dbReference type="Proteomes" id="UP000194266"/>
    </source>
</evidence>
<feature type="transmembrane region" description="Helical" evidence="1">
    <location>
        <begin position="47"/>
        <end position="67"/>
    </location>
</feature>